<feature type="compositionally biased region" description="Pro residues" evidence="1">
    <location>
        <begin position="524"/>
        <end position="539"/>
    </location>
</feature>
<feature type="compositionally biased region" description="Basic and acidic residues" evidence="1">
    <location>
        <begin position="459"/>
        <end position="468"/>
    </location>
</feature>
<protein>
    <submittedName>
        <fullName evidence="2">Uncharacterized protein</fullName>
    </submittedName>
</protein>
<reference evidence="2 3" key="1">
    <citation type="journal article" date="2016" name="Mol. Biol. Evol.">
        <title>Comparative Genomics of Early-Diverging Mushroom-Forming Fungi Provides Insights into the Origins of Lignocellulose Decay Capabilities.</title>
        <authorList>
            <person name="Nagy L.G."/>
            <person name="Riley R."/>
            <person name="Tritt A."/>
            <person name="Adam C."/>
            <person name="Daum C."/>
            <person name="Floudas D."/>
            <person name="Sun H."/>
            <person name="Yadav J.S."/>
            <person name="Pangilinan J."/>
            <person name="Larsson K.H."/>
            <person name="Matsuura K."/>
            <person name="Barry K."/>
            <person name="Labutti K."/>
            <person name="Kuo R."/>
            <person name="Ohm R.A."/>
            <person name="Bhattacharya S.S."/>
            <person name="Shirouzu T."/>
            <person name="Yoshinaga Y."/>
            <person name="Martin F.M."/>
            <person name="Grigoriev I.V."/>
            <person name="Hibbett D.S."/>
        </authorList>
    </citation>
    <scope>NUCLEOTIDE SEQUENCE [LARGE SCALE GENOMIC DNA]</scope>
    <source>
        <strain evidence="2 3">HHB9708</strain>
    </source>
</reference>
<evidence type="ECO:0000313" key="2">
    <source>
        <dbReference type="EMBL" id="KZS89169.1"/>
    </source>
</evidence>
<feature type="region of interest" description="Disordered" evidence="1">
    <location>
        <begin position="392"/>
        <end position="474"/>
    </location>
</feature>
<evidence type="ECO:0000313" key="3">
    <source>
        <dbReference type="Proteomes" id="UP000076722"/>
    </source>
</evidence>
<feature type="compositionally biased region" description="Low complexity" evidence="1">
    <location>
        <begin position="506"/>
        <end position="517"/>
    </location>
</feature>
<name>A0A164PZ28_9AGAM</name>
<feature type="region of interest" description="Disordered" evidence="1">
    <location>
        <begin position="836"/>
        <end position="873"/>
    </location>
</feature>
<feature type="compositionally biased region" description="Polar residues" evidence="1">
    <location>
        <begin position="592"/>
        <end position="603"/>
    </location>
</feature>
<keyword evidence="3" id="KW-1185">Reference proteome</keyword>
<dbReference type="Proteomes" id="UP000076722">
    <property type="component" value="Unassembled WGS sequence"/>
</dbReference>
<feature type="compositionally biased region" description="Low complexity" evidence="1">
    <location>
        <begin position="421"/>
        <end position="431"/>
    </location>
</feature>
<dbReference type="AlphaFoldDB" id="A0A164PZ28"/>
<sequence>MASSSSPEPGDGRSMGLRELLSVSSSNSALSIPGQPETFLPISDLESPLLSAVHDKLSEHLTILESDVSQEFDTFVASDVSQKVTSQVKLVFLKAVLQKLDSVRCGLDLNPEAYPKADEVREVDQAVHDGWHVPAEAMREKLPQKKPRAVSLDKHLWFSAFSSSFLPTPSAPSTSSDDHLRVIDAIVRLAANAQRGVEVIDMLLQVALAIQWCMAKDQDGRNELMRLVLPLYMSDQIDDVPDSAVRQSVHRVCGHDRQAVGLLLKRLNCGGNLRESASPIEMLRPLGCALAYGPTILTKLKSGAKVSLHDMVIEIIVPDYRPSLLQAQLDLRLWKAIFSLIDTSGKFAQHWWAIERWVRGVSTEILRSPWGVHTKIGYENSDGCRFTQRLSSSRALETTQSPAPVPVEGLLPPSAFGEPQGEPQGDPAEAGEGAGEDLGPVSRVIPGPRSSADGEFGDDQERQPHDGSRITSGCVGEEMLLSTLGAEGVTGSTSSTELNLPPKISPPSVAAISPPSVHHVFGDLPPPRPDPPAAEPVPPESAGQPRADSGGSPGEPNERRGEVGDGSNPPGLFQLLDAGSSSGMHPMGSPLTPGSSRAHTPQNEGPGYDDELPKTVMGMRVLGDPGPLHAEDDTEEDSETQEVGKLGSAETFSARPRKTPLPPRFADESGEEEEDSAAESEDQELQDFGESVVPQSDLPPQVQPGKRPASPLVLPPAKKKRTGRPKKSLDPAPAKALSAAFWPERPVLDWKTRREPKLDLDGLEEVKPAPAQVKIVTETIQLHWPVLGPRGEITREGTERTSLPLTEEATFEVRVSRETRADFEIGKALAALSTPGRTRKWTPSTAPDRSPVYMSPSEWDQLKKESPAEASSATYTGLEGYEVPTEERVPSPETAYSGETVRAALLAPSPTTLKRLLGLLSLALDTERPVVDLTSRKRRTRKEPEGTKMYSWPRGYCSVAAAPFGLILVTL</sequence>
<gene>
    <name evidence="2" type="ORF">SISNIDRAFT_469455</name>
</gene>
<proteinExistence type="predicted"/>
<dbReference type="EMBL" id="KV419429">
    <property type="protein sequence ID" value="KZS89169.1"/>
    <property type="molecule type" value="Genomic_DNA"/>
</dbReference>
<organism evidence="2 3">
    <name type="scientific">Sistotremastrum niveocremeum HHB9708</name>
    <dbReference type="NCBI Taxonomy" id="1314777"/>
    <lineage>
        <taxon>Eukaryota</taxon>
        <taxon>Fungi</taxon>
        <taxon>Dikarya</taxon>
        <taxon>Basidiomycota</taxon>
        <taxon>Agaricomycotina</taxon>
        <taxon>Agaricomycetes</taxon>
        <taxon>Sistotremastrales</taxon>
        <taxon>Sistotremastraceae</taxon>
        <taxon>Sertulicium</taxon>
        <taxon>Sertulicium niveocremeum</taxon>
    </lineage>
</organism>
<feature type="compositionally biased region" description="Acidic residues" evidence="1">
    <location>
        <begin position="668"/>
        <end position="687"/>
    </location>
</feature>
<feature type="compositionally biased region" description="Polar residues" evidence="1">
    <location>
        <begin position="392"/>
        <end position="402"/>
    </location>
</feature>
<feature type="compositionally biased region" description="Basic residues" evidence="1">
    <location>
        <begin position="717"/>
        <end position="726"/>
    </location>
</feature>
<accession>A0A164PZ28</accession>
<feature type="region of interest" description="Disordered" evidence="1">
    <location>
        <begin position="488"/>
        <end position="737"/>
    </location>
</feature>
<evidence type="ECO:0000256" key="1">
    <source>
        <dbReference type="SAM" id="MobiDB-lite"/>
    </source>
</evidence>
<feature type="compositionally biased region" description="Low complexity" evidence="1">
    <location>
        <begin position="579"/>
        <end position="590"/>
    </location>
</feature>